<comment type="similarity">
    <text evidence="1">Belongs to the carotenoid oxygenase family.</text>
</comment>
<dbReference type="GO" id="GO:0016121">
    <property type="term" value="P:carotene catabolic process"/>
    <property type="evidence" value="ECO:0007669"/>
    <property type="project" value="TreeGrafter"/>
</dbReference>
<evidence type="ECO:0000256" key="4">
    <source>
        <dbReference type="ARBA" id="ARBA00023004"/>
    </source>
</evidence>
<dbReference type="PANTHER" id="PTHR10543">
    <property type="entry name" value="BETA-CAROTENE DIOXYGENASE"/>
    <property type="match status" value="1"/>
</dbReference>
<feature type="binding site" evidence="5">
    <location>
        <position position="289"/>
    </location>
    <ligand>
        <name>Fe cation</name>
        <dbReference type="ChEBI" id="CHEBI:24875"/>
        <note>catalytic</note>
    </ligand>
</feature>
<dbReference type="GO" id="GO:0046872">
    <property type="term" value="F:metal ion binding"/>
    <property type="evidence" value="ECO:0007669"/>
    <property type="project" value="UniProtKB-KW"/>
</dbReference>
<dbReference type="PANTHER" id="PTHR10543:SF24">
    <property type="entry name" value="CAROTENOID ISOMEROOXYGENASE"/>
    <property type="match status" value="1"/>
</dbReference>
<dbReference type="EMBL" id="MU251250">
    <property type="protein sequence ID" value="KAG9255516.1"/>
    <property type="molecule type" value="Genomic_DNA"/>
</dbReference>
<protein>
    <submittedName>
        <fullName evidence="6">Torulene oxygenase</fullName>
    </submittedName>
</protein>
<keyword evidence="7" id="KW-1185">Reference proteome</keyword>
<gene>
    <name evidence="6" type="ORF">F5Z01DRAFT_619662</name>
</gene>
<feature type="binding site" evidence="5">
    <location>
        <position position="237"/>
    </location>
    <ligand>
        <name>Fe cation</name>
        <dbReference type="ChEBI" id="CHEBI:24875"/>
        <note>catalytic</note>
    </ligand>
</feature>
<evidence type="ECO:0000313" key="6">
    <source>
        <dbReference type="EMBL" id="KAG9255516.1"/>
    </source>
</evidence>
<dbReference type="OrthoDB" id="407010at2759"/>
<proteinExistence type="inferred from homology"/>
<sequence>MAATTDTRPLNASGTYTRTSAHELEDRQLSIDNIMSQAWKSWPNEAGFVGLNEVRGPVALKVSGTIPPWTAGTLYRTGPGESQIETATRGTHYVSHWFDGIAQTHKFSIAASPSGDVSVDYSSCLQGKKLIEDIKKRGWRACSTFAQKVDPCIGIYAKMQAVYKPLGTDHNVVVERNLPGLFESASRTDPTTKTENLFVFTDQSTMRQIDPITLEPLELRAQAEMNPKLNGQLGCAHSQRDPENGDLFNYNLLLGPKVTYRIFRASAQTGKTDILATVSLPDIKPAYIHSMFLTKNFVVLCIPCTHFGWNGVKIPWERNVADAILPFSESRKSQWLVVDRRRGKGLVARFTTPAGFFFHSINAFEEEVEGKRTLYFDAVWYANHDMISAFYYDVIMDRHEATQKHWVAQEAYKSCHQHLRRYSYTLPEDRNVVGEGDLVFDIPGPHVGELPTINQLMSTRQQRYVYSNAIRGLSTFMDCIVKTDLVTREVKYWAGPETHTPGEAIFVPRPRGENLQGQECKEGAGAGDEDDGVLLSVVLDGQGKRSYLLVLDAKTMKEVGRAECEFPVGIGFHGLHAVAV</sequence>
<dbReference type="Pfam" id="PF03055">
    <property type="entry name" value="RPE65"/>
    <property type="match status" value="1"/>
</dbReference>
<reference evidence="6" key="1">
    <citation type="journal article" date="2021" name="IMA Fungus">
        <title>Genomic characterization of three marine fungi, including Emericellopsis atlantica sp. nov. with signatures of a generalist lifestyle and marine biomass degradation.</title>
        <authorList>
            <person name="Hagestad O.C."/>
            <person name="Hou L."/>
            <person name="Andersen J.H."/>
            <person name="Hansen E.H."/>
            <person name="Altermark B."/>
            <person name="Li C."/>
            <person name="Kuhnert E."/>
            <person name="Cox R.J."/>
            <person name="Crous P.W."/>
            <person name="Spatafora J.W."/>
            <person name="Lail K."/>
            <person name="Amirebrahimi M."/>
            <person name="Lipzen A."/>
            <person name="Pangilinan J."/>
            <person name="Andreopoulos W."/>
            <person name="Hayes R.D."/>
            <person name="Ng V."/>
            <person name="Grigoriev I.V."/>
            <person name="Jackson S.A."/>
            <person name="Sutton T.D.S."/>
            <person name="Dobson A.D.W."/>
            <person name="Rama T."/>
        </authorList>
    </citation>
    <scope>NUCLEOTIDE SEQUENCE</scope>
    <source>
        <strain evidence="6">TS7</strain>
    </source>
</reference>
<keyword evidence="4 5" id="KW-0408">Iron</keyword>
<comment type="cofactor">
    <cofactor evidence="5">
        <name>Fe(2+)</name>
        <dbReference type="ChEBI" id="CHEBI:29033"/>
    </cofactor>
    <text evidence="5">Binds 1 Fe(2+) ion per subunit.</text>
</comment>
<dbReference type="Proteomes" id="UP000887229">
    <property type="component" value="Unassembled WGS sequence"/>
</dbReference>
<dbReference type="AlphaFoldDB" id="A0A9P7ZPL2"/>
<dbReference type="InterPro" id="IPR004294">
    <property type="entry name" value="Carotenoid_Oase"/>
</dbReference>
<name>A0A9P7ZPL2_9HYPO</name>
<organism evidence="6 7">
    <name type="scientific">Emericellopsis atlantica</name>
    <dbReference type="NCBI Taxonomy" id="2614577"/>
    <lineage>
        <taxon>Eukaryota</taxon>
        <taxon>Fungi</taxon>
        <taxon>Dikarya</taxon>
        <taxon>Ascomycota</taxon>
        <taxon>Pezizomycotina</taxon>
        <taxon>Sordariomycetes</taxon>
        <taxon>Hypocreomycetidae</taxon>
        <taxon>Hypocreales</taxon>
        <taxon>Bionectriaceae</taxon>
        <taxon>Emericellopsis</taxon>
    </lineage>
</organism>
<keyword evidence="3" id="KW-0560">Oxidoreductase</keyword>
<keyword evidence="2 5" id="KW-0479">Metal-binding</keyword>
<evidence type="ECO:0000256" key="1">
    <source>
        <dbReference type="ARBA" id="ARBA00006787"/>
    </source>
</evidence>
<dbReference type="GO" id="GO:0010436">
    <property type="term" value="F:carotenoid dioxygenase activity"/>
    <property type="evidence" value="ECO:0007669"/>
    <property type="project" value="TreeGrafter"/>
</dbReference>
<evidence type="ECO:0000313" key="7">
    <source>
        <dbReference type="Proteomes" id="UP000887229"/>
    </source>
</evidence>
<feature type="binding site" evidence="5">
    <location>
        <position position="573"/>
    </location>
    <ligand>
        <name>Fe cation</name>
        <dbReference type="ChEBI" id="CHEBI:24875"/>
        <note>catalytic</note>
    </ligand>
</feature>
<evidence type="ECO:0000256" key="5">
    <source>
        <dbReference type="PIRSR" id="PIRSR604294-1"/>
    </source>
</evidence>
<dbReference type="RefSeq" id="XP_046119440.1">
    <property type="nucleotide sequence ID" value="XM_046261102.1"/>
</dbReference>
<feature type="binding site" evidence="5">
    <location>
        <position position="359"/>
    </location>
    <ligand>
        <name>Fe cation</name>
        <dbReference type="ChEBI" id="CHEBI:24875"/>
        <note>catalytic</note>
    </ligand>
</feature>
<comment type="caution">
    <text evidence="6">The sequence shown here is derived from an EMBL/GenBank/DDBJ whole genome shotgun (WGS) entry which is preliminary data.</text>
</comment>
<evidence type="ECO:0000256" key="2">
    <source>
        <dbReference type="ARBA" id="ARBA00022723"/>
    </source>
</evidence>
<evidence type="ECO:0000256" key="3">
    <source>
        <dbReference type="ARBA" id="ARBA00023002"/>
    </source>
</evidence>
<dbReference type="GeneID" id="70292005"/>
<accession>A0A9P7ZPL2</accession>